<evidence type="ECO:0000256" key="2">
    <source>
        <dbReference type="ARBA" id="ARBA00022741"/>
    </source>
</evidence>
<reference evidence="5 6" key="1">
    <citation type="submission" date="2016-10" db="EMBL/GenBank/DDBJ databases">
        <authorList>
            <person name="de Groot N.N."/>
        </authorList>
    </citation>
    <scope>NUCLEOTIDE SEQUENCE [LARGE SCALE GENOMIC DNA]</scope>
    <source>
        <strain evidence="5 6">DSM 18978</strain>
    </source>
</reference>
<dbReference type="PIRSF" id="PIRSF003073">
    <property type="entry name" value="DNAC_TnpB_IstB"/>
    <property type="match status" value="1"/>
</dbReference>
<dbReference type="AlphaFoldDB" id="A0A1G5AG42"/>
<name>A0A1G5AG42_9FIRM</name>
<accession>A0A1G5AG42</accession>
<evidence type="ECO:0000256" key="3">
    <source>
        <dbReference type="ARBA" id="ARBA00022840"/>
    </source>
</evidence>
<evidence type="ECO:0000313" key="6">
    <source>
        <dbReference type="Proteomes" id="UP000198636"/>
    </source>
</evidence>
<evidence type="ECO:0000313" key="5">
    <source>
        <dbReference type="EMBL" id="SCX76845.1"/>
    </source>
</evidence>
<dbReference type="NCBIfam" id="NF038214">
    <property type="entry name" value="IS21_help_AAA"/>
    <property type="match status" value="1"/>
</dbReference>
<dbReference type="Proteomes" id="UP000198636">
    <property type="component" value="Unassembled WGS sequence"/>
</dbReference>
<gene>
    <name evidence="5" type="ORF">SAMN03080606_00116</name>
</gene>
<dbReference type="EMBL" id="FMUS01000001">
    <property type="protein sequence ID" value="SCX76845.1"/>
    <property type="molecule type" value="Genomic_DNA"/>
</dbReference>
<evidence type="ECO:0000259" key="4">
    <source>
        <dbReference type="SMART" id="SM00382"/>
    </source>
</evidence>
<dbReference type="Gene3D" id="3.40.50.300">
    <property type="entry name" value="P-loop containing nucleotide triphosphate hydrolases"/>
    <property type="match status" value="1"/>
</dbReference>
<dbReference type="GO" id="GO:0006260">
    <property type="term" value="P:DNA replication"/>
    <property type="evidence" value="ECO:0007669"/>
    <property type="project" value="TreeGrafter"/>
</dbReference>
<proteinExistence type="inferred from homology"/>
<dbReference type="SUPFAM" id="SSF52540">
    <property type="entry name" value="P-loop containing nucleoside triphosphate hydrolases"/>
    <property type="match status" value="1"/>
</dbReference>
<dbReference type="InterPro" id="IPR002611">
    <property type="entry name" value="IstB_ATP-bd"/>
</dbReference>
<dbReference type="InterPro" id="IPR027417">
    <property type="entry name" value="P-loop_NTPase"/>
</dbReference>
<dbReference type="InterPro" id="IPR028350">
    <property type="entry name" value="DNAC/IstB-like"/>
</dbReference>
<keyword evidence="6" id="KW-1185">Reference proteome</keyword>
<dbReference type="SMART" id="SM00382">
    <property type="entry name" value="AAA"/>
    <property type="match status" value="1"/>
</dbReference>
<organism evidence="5 6">
    <name type="scientific">Alkaliphilus peptidifermentans DSM 18978</name>
    <dbReference type="NCBI Taxonomy" id="1120976"/>
    <lineage>
        <taxon>Bacteria</taxon>
        <taxon>Bacillati</taxon>
        <taxon>Bacillota</taxon>
        <taxon>Clostridia</taxon>
        <taxon>Peptostreptococcales</taxon>
        <taxon>Natronincolaceae</taxon>
        <taxon>Alkaliphilus</taxon>
    </lineage>
</organism>
<dbReference type="STRING" id="1120976.SAMN03080606_00116"/>
<comment type="similarity">
    <text evidence="1">Belongs to the IS21/IS1162 putative ATP-binding protein family.</text>
</comment>
<dbReference type="PANTHER" id="PTHR30050">
    <property type="entry name" value="CHROMOSOMAL REPLICATION INITIATOR PROTEIN DNAA"/>
    <property type="match status" value="1"/>
</dbReference>
<keyword evidence="2" id="KW-0547">Nucleotide-binding</keyword>
<keyword evidence="3" id="KW-0067">ATP-binding</keyword>
<sequence length="258" mass="29360">MSEILDPKEAMIDIYCKQLKLPGLKGAYRDLARDAMAQNQTPTAFLSACLAIEVESRSQRRLTQRLRQAKFIEAKTIDKFDFTSIPKLPKTTIISLTECQFIKKRENVICVGQSGTGKTHIAIAIGVAAIQQGFKVRFIKVNDLIQELLRAESEYRLPRYLKSWSKFDLVILDELGYINLGAGSPLLFQFCSERYERGSLIITTNLEFGRWGEVFGDNALTIALLDRLTHHSYVIPFVGESYRFKESNQKIKLVKSEN</sequence>
<dbReference type="Pfam" id="PF01695">
    <property type="entry name" value="IstB_IS21"/>
    <property type="match status" value="1"/>
</dbReference>
<dbReference type="RefSeq" id="WP_091538735.1">
    <property type="nucleotide sequence ID" value="NZ_FMUS01000001.1"/>
</dbReference>
<dbReference type="InterPro" id="IPR047661">
    <property type="entry name" value="IstB"/>
</dbReference>
<dbReference type="GO" id="GO:0005524">
    <property type="term" value="F:ATP binding"/>
    <property type="evidence" value="ECO:0007669"/>
    <property type="project" value="UniProtKB-KW"/>
</dbReference>
<protein>
    <submittedName>
        <fullName evidence="5">DNA replication protein DnaC</fullName>
    </submittedName>
</protein>
<feature type="domain" description="AAA+ ATPase" evidence="4">
    <location>
        <begin position="104"/>
        <end position="236"/>
    </location>
</feature>
<dbReference type="InterPro" id="IPR003593">
    <property type="entry name" value="AAA+_ATPase"/>
</dbReference>
<dbReference type="OrthoDB" id="9776217at2"/>
<dbReference type="PANTHER" id="PTHR30050:SF4">
    <property type="entry name" value="ATP-BINDING PROTEIN RV3427C IN INSERTION SEQUENCE-RELATED"/>
    <property type="match status" value="1"/>
</dbReference>
<evidence type="ECO:0000256" key="1">
    <source>
        <dbReference type="ARBA" id="ARBA00008059"/>
    </source>
</evidence>